<proteinExistence type="predicted"/>
<organism evidence="1 2">
    <name type="scientific">Lysinibacillus halotolerans</name>
    <dbReference type="NCBI Taxonomy" id="1368476"/>
    <lineage>
        <taxon>Bacteria</taxon>
        <taxon>Bacillati</taxon>
        <taxon>Bacillota</taxon>
        <taxon>Bacilli</taxon>
        <taxon>Bacillales</taxon>
        <taxon>Bacillaceae</taxon>
        <taxon>Lysinibacillus</taxon>
    </lineage>
</organism>
<protein>
    <submittedName>
        <fullName evidence="1">Uncharacterized protein</fullName>
    </submittedName>
</protein>
<evidence type="ECO:0000313" key="1">
    <source>
        <dbReference type="EMBL" id="RNC96142.1"/>
    </source>
</evidence>
<reference evidence="1 2" key="1">
    <citation type="journal article" date="2014" name="Int. J. Syst. Evol. Microbiol.">
        <title>Lysinibacillus halotolerans sp. nov., isolated from saline-alkaline soil.</title>
        <authorList>
            <person name="Kong D."/>
            <person name="Wang Y."/>
            <person name="Zhao B."/>
            <person name="Li Y."/>
            <person name="Song J."/>
            <person name="Zhai Y."/>
            <person name="Zhang C."/>
            <person name="Wang H."/>
            <person name="Chen X."/>
            <person name="Zhao B."/>
            <person name="Ruan Z."/>
        </authorList>
    </citation>
    <scope>NUCLEOTIDE SEQUENCE [LARGE SCALE GENOMIC DNA]</scope>
    <source>
        <strain evidence="1 2">MCCC 1A12703</strain>
    </source>
</reference>
<comment type="caution">
    <text evidence="1">The sequence shown here is derived from an EMBL/GenBank/DDBJ whole genome shotgun (WGS) entry which is preliminary data.</text>
</comment>
<dbReference type="RefSeq" id="WP_122973672.1">
    <property type="nucleotide sequence ID" value="NZ_RHLQ01000080.1"/>
</dbReference>
<accession>A0A3M8H103</accession>
<dbReference type="Proteomes" id="UP000279909">
    <property type="component" value="Unassembled WGS sequence"/>
</dbReference>
<keyword evidence="2" id="KW-1185">Reference proteome</keyword>
<sequence>MNEILKDLLEKLIRGERELNEEEAKLILDLFRDNLRKSGYYERRGSIRESLSIASEFCPTCGNPR</sequence>
<evidence type="ECO:0000313" key="2">
    <source>
        <dbReference type="Proteomes" id="UP000279909"/>
    </source>
</evidence>
<gene>
    <name evidence="1" type="ORF">EC501_17740</name>
</gene>
<dbReference type="AlphaFoldDB" id="A0A3M8H103"/>
<dbReference type="EMBL" id="RHLQ01000080">
    <property type="protein sequence ID" value="RNC96142.1"/>
    <property type="molecule type" value="Genomic_DNA"/>
</dbReference>
<name>A0A3M8H103_9BACI</name>